<comment type="function">
    <text evidence="19">DNA polymerase III is a complex, multichain enzyme responsible for most of the replicative synthesis in bacteria. The epsilon subunit contain the editing function and is a proofreading 3'-5' exonuclease.</text>
</comment>
<dbReference type="NCBIfam" id="TIGR00573">
    <property type="entry name" value="dnaq"/>
    <property type="match status" value="1"/>
</dbReference>
<dbReference type="PANTHER" id="PTHR30231:SF41">
    <property type="entry name" value="DNA POLYMERASE III SUBUNIT EPSILON"/>
    <property type="match status" value="1"/>
</dbReference>
<evidence type="ECO:0000256" key="1">
    <source>
        <dbReference type="ARBA" id="ARBA00001936"/>
    </source>
</evidence>
<gene>
    <name evidence="19" type="primary">dnaQ</name>
    <name evidence="21" type="ORF">D9V73_01175</name>
</gene>
<dbReference type="Proteomes" id="UP000298566">
    <property type="component" value="Chromosome"/>
</dbReference>
<keyword evidence="4 19" id="KW-0808">Transferase</keyword>
<dbReference type="EMBL" id="CP033004">
    <property type="protein sequence ID" value="QCI23260.1"/>
    <property type="molecule type" value="Genomic_DNA"/>
</dbReference>
<dbReference type="NCBIfam" id="NF004316">
    <property type="entry name" value="PRK05711.1"/>
    <property type="match status" value="1"/>
</dbReference>
<dbReference type="PANTHER" id="PTHR30231">
    <property type="entry name" value="DNA POLYMERASE III SUBUNIT EPSILON"/>
    <property type="match status" value="1"/>
</dbReference>
<evidence type="ECO:0000259" key="20">
    <source>
        <dbReference type="SMART" id="SM00479"/>
    </source>
</evidence>
<dbReference type="Gene3D" id="3.30.420.10">
    <property type="entry name" value="Ribonuclease H-like superfamily/Ribonuclease H"/>
    <property type="match status" value="1"/>
</dbReference>
<evidence type="ECO:0000256" key="2">
    <source>
        <dbReference type="ARBA" id="ARBA00012417"/>
    </source>
</evidence>
<proteinExistence type="predicted"/>
<dbReference type="InterPro" id="IPR006309">
    <property type="entry name" value="DnaQ_proteo"/>
</dbReference>
<accession>A0A4D6YC99</accession>
<feature type="binding site" evidence="18">
    <location>
        <position position="166"/>
    </location>
    <ligand>
        <name>a divalent metal cation</name>
        <dbReference type="ChEBI" id="CHEBI:60240"/>
        <label>1</label>
        <note>catalytic</note>
    </ligand>
</feature>
<evidence type="ECO:0000256" key="8">
    <source>
        <dbReference type="ARBA" id="ARBA00022723"/>
    </source>
</evidence>
<evidence type="ECO:0000313" key="22">
    <source>
        <dbReference type="Proteomes" id="UP000298566"/>
    </source>
</evidence>
<dbReference type="FunFam" id="3.30.420.10:FF:000012">
    <property type="entry name" value="DNA polymerase III subunit epsilon"/>
    <property type="match status" value="1"/>
</dbReference>
<evidence type="ECO:0000256" key="6">
    <source>
        <dbReference type="ARBA" id="ARBA00022705"/>
    </source>
</evidence>
<comment type="subunit">
    <text evidence="15">The DNA polymerase holoenzyme is a complex that contains 10 different types of subunits. These subunits are organized into 3 functionally essential subassemblies: the pol III core, the beta sliding clamp processivity factor and the clamp-loading complex. The pol III core (subunits alpha,epsilon and theta) contains the polymerase and the 3'-5' exonuclease proofreading activities. The polymerase is tethered to the template via the sliding clamp processivity factor. The clamp-loading complex assembles the beta processivity factor onto the primer template and plays a central role in the organization and communication at the replication fork. This complex contains delta, delta', psi and chi, and copies of either or both of two different DnaX proteins, gamma and tau. The composition of the holoenzyme is, therefore: (alpha,epsilon,theta)[2]-(gamma/tau)[3]-delta,delta', psi,chi-beta[4].</text>
</comment>
<dbReference type="InterPro" id="IPR013520">
    <property type="entry name" value="Ribonucl_H"/>
</dbReference>
<feature type="domain" description="Exonuclease" evidence="20">
    <location>
        <begin position="6"/>
        <end position="183"/>
    </location>
</feature>
<dbReference type="EC" id="2.7.7.7" evidence="2 19"/>
<comment type="catalytic activity">
    <reaction evidence="14 19">
        <text>DNA(n) + a 2'-deoxyribonucleoside 5'-triphosphate = DNA(n+1) + diphosphate</text>
        <dbReference type="Rhea" id="RHEA:22508"/>
        <dbReference type="Rhea" id="RHEA-COMP:17339"/>
        <dbReference type="Rhea" id="RHEA-COMP:17340"/>
        <dbReference type="ChEBI" id="CHEBI:33019"/>
        <dbReference type="ChEBI" id="CHEBI:61560"/>
        <dbReference type="ChEBI" id="CHEBI:173112"/>
        <dbReference type="EC" id="2.7.7.7"/>
    </reaction>
</comment>
<protein>
    <recommendedName>
        <fullName evidence="3 19">DNA polymerase III subunit epsilon</fullName>
        <ecNumber evidence="2 19">2.7.7.7</ecNumber>
    </recommendedName>
</protein>
<dbReference type="GO" id="GO:0003677">
    <property type="term" value="F:DNA binding"/>
    <property type="evidence" value="ECO:0007669"/>
    <property type="project" value="InterPro"/>
</dbReference>
<dbReference type="SMART" id="SM00479">
    <property type="entry name" value="EXOIII"/>
    <property type="match status" value="1"/>
</dbReference>
<dbReference type="GO" id="GO:0008408">
    <property type="term" value="F:3'-5' exonuclease activity"/>
    <property type="evidence" value="ECO:0007669"/>
    <property type="project" value="TreeGrafter"/>
</dbReference>
<evidence type="ECO:0000256" key="10">
    <source>
        <dbReference type="ARBA" id="ARBA00022839"/>
    </source>
</evidence>
<dbReference type="GO" id="GO:0005829">
    <property type="term" value="C:cytosol"/>
    <property type="evidence" value="ECO:0007669"/>
    <property type="project" value="TreeGrafter"/>
</dbReference>
<feature type="binding site" evidence="17">
    <location>
        <position position="11"/>
    </location>
    <ligand>
        <name>substrate</name>
    </ligand>
</feature>
<keyword evidence="11 18" id="KW-0460">Magnesium</keyword>
<evidence type="ECO:0000256" key="5">
    <source>
        <dbReference type="ARBA" id="ARBA00022695"/>
    </source>
</evidence>
<evidence type="ECO:0000256" key="19">
    <source>
        <dbReference type="RuleBase" id="RU364087"/>
    </source>
</evidence>
<evidence type="ECO:0000256" key="9">
    <source>
        <dbReference type="ARBA" id="ARBA00022801"/>
    </source>
</evidence>
<evidence type="ECO:0000256" key="3">
    <source>
        <dbReference type="ARBA" id="ARBA00020352"/>
    </source>
</evidence>
<evidence type="ECO:0000256" key="4">
    <source>
        <dbReference type="ARBA" id="ARBA00022679"/>
    </source>
</evidence>
<feature type="binding site" evidence="17">
    <location>
        <position position="166"/>
    </location>
    <ligand>
        <name>substrate</name>
    </ligand>
</feature>
<keyword evidence="10 19" id="KW-0269">Exonuclease</keyword>
<feature type="binding site" evidence="18">
    <location>
        <position position="11"/>
    </location>
    <ligand>
        <name>a divalent metal cation</name>
        <dbReference type="ChEBI" id="CHEBI:60240"/>
        <label>1</label>
        <note>catalytic</note>
    </ligand>
</feature>
<evidence type="ECO:0000256" key="12">
    <source>
        <dbReference type="ARBA" id="ARBA00022932"/>
    </source>
</evidence>
<evidence type="ECO:0000256" key="11">
    <source>
        <dbReference type="ARBA" id="ARBA00022842"/>
    </source>
</evidence>
<keyword evidence="12 19" id="KW-0239">DNA-directed DNA polymerase</keyword>
<dbReference type="OrthoDB" id="9804290at2"/>
<dbReference type="InterPro" id="IPR006054">
    <property type="entry name" value="DnaQ"/>
</dbReference>
<evidence type="ECO:0000256" key="14">
    <source>
        <dbReference type="ARBA" id="ARBA00049244"/>
    </source>
</evidence>
<comment type="cofactor">
    <cofactor evidence="18">
        <name>Mg(2+)</name>
        <dbReference type="ChEBI" id="CHEBI:18420"/>
    </cofactor>
    <cofactor evidence="18">
        <name>Mn(2+)</name>
        <dbReference type="ChEBI" id="CHEBI:29035"/>
    </cofactor>
    <text evidence="18">Binds 2 divalent metal cations. Magnesium or manganese.</text>
</comment>
<evidence type="ECO:0000256" key="16">
    <source>
        <dbReference type="PIRSR" id="PIRSR606309-1"/>
    </source>
</evidence>
<keyword evidence="13 18" id="KW-0464">Manganese</keyword>
<evidence type="ECO:0000313" key="21">
    <source>
        <dbReference type="EMBL" id="QCI23260.1"/>
    </source>
</evidence>
<organism evidence="21 22">
    <name type="scientific">Buchnera aphidicola subsp. Melaphis rhois</name>
    <dbReference type="NCBI Taxonomy" id="118103"/>
    <lineage>
        <taxon>Bacteria</taxon>
        <taxon>Pseudomonadati</taxon>
        <taxon>Pseudomonadota</taxon>
        <taxon>Gammaproteobacteria</taxon>
        <taxon>Enterobacterales</taxon>
        <taxon>Erwiniaceae</taxon>
        <taxon>Buchnera</taxon>
    </lineage>
</organism>
<dbReference type="InterPro" id="IPR012337">
    <property type="entry name" value="RNaseH-like_sf"/>
</dbReference>
<keyword evidence="6 19" id="KW-0235">DNA replication</keyword>
<name>A0A4D6YC99_BUCMH</name>
<feature type="binding site" evidence="17">
    <location>
        <position position="13"/>
    </location>
    <ligand>
        <name>substrate</name>
    </ligand>
</feature>
<feature type="binding site" evidence="18">
    <location>
        <position position="13"/>
    </location>
    <ligand>
        <name>a divalent metal cation</name>
        <dbReference type="ChEBI" id="CHEBI:60240"/>
        <label>1</label>
        <note>catalytic</note>
    </ligand>
</feature>
<evidence type="ECO:0000256" key="13">
    <source>
        <dbReference type="ARBA" id="ARBA00023211"/>
    </source>
</evidence>
<dbReference type="GO" id="GO:0045004">
    <property type="term" value="P:DNA replication proofreading"/>
    <property type="evidence" value="ECO:0007669"/>
    <property type="project" value="TreeGrafter"/>
</dbReference>
<feature type="binding site" evidence="17">
    <location>
        <position position="65"/>
    </location>
    <ligand>
        <name>substrate</name>
    </ligand>
</feature>
<evidence type="ECO:0000256" key="18">
    <source>
        <dbReference type="PIRSR" id="PIRSR606309-3"/>
    </source>
</evidence>
<sequence length="240" mass="27989">MKNNKRKVVLDTETTGMNFTGCFYMNHRIIEIGAIEIINNYITGNNFHSYICPDRLIDESAFKIHGISDSFLLSQPKFFEIAESFLKYINDSDVIIHNSKFDVGFINYELSMLKLNIKDITEQCNIIDTLAIARKIFPGKKNTLDALCSRYKIDNNHRKVHSAIYDAKLLAKVYIFMTHFQEPLPFLNDNISRYHCEESSSFSKYIQSKIVLATDHENIVHERYLKHMIKKSGKCMWIIK</sequence>
<comment type="cofactor">
    <cofactor evidence="1 19">
        <name>Mn(2+)</name>
        <dbReference type="ChEBI" id="CHEBI:29035"/>
    </cofactor>
</comment>
<keyword evidence="5 19" id="KW-0548">Nucleotidyltransferase</keyword>
<dbReference type="GO" id="GO:0003887">
    <property type="term" value="F:DNA-directed DNA polymerase activity"/>
    <property type="evidence" value="ECO:0007669"/>
    <property type="project" value="UniProtKB-KW"/>
</dbReference>
<dbReference type="NCBIfam" id="TIGR01406">
    <property type="entry name" value="dnaQ_proteo"/>
    <property type="match status" value="1"/>
</dbReference>
<dbReference type="GO" id="GO:0046872">
    <property type="term" value="F:metal ion binding"/>
    <property type="evidence" value="ECO:0007669"/>
    <property type="project" value="UniProtKB-KW"/>
</dbReference>
<dbReference type="AlphaFoldDB" id="A0A4D6YC99"/>
<feature type="active site" description="Proton acceptor" evidence="16">
    <location>
        <position position="161"/>
    </location>
</feature>
<reference evidence="21 22" key="1">
    <citation type="submission" date="2018-10" db="EMBL/GenBank/DDBJ databases">
        <title>Comparative functional genomics of the obligate endosymbiont Buchnera aphidicola.</title>
        <authorList>
            <person name="Chong R.A."/>
        </authorList>
    </citation>
    <scope>NUCLEOTIDE SEQUENCE [LARGE SCALE GENOMIC DNA]</scope>
    <source>
        <strain evidence="21 22">Mrh</strain>
    </source>
</reference>
<dbReference type="InterPro" id="IPR036397">
    <property type="entry name" value="RNaseH_sf"/>
</dbReference>
<evidence type="ECO:0000256" key="7">
    <source>
        <dbReference type="ARBA" id="ARBA00022722"/>
    </source>
</evidence>
<evidence type="ECO:0000256" key="17">
    <source>
        <dbReference type="PIRSR" id="PIRSR606309-2"/>
    </source>
</evidence>
<dbReference type="RefSeq" id="WP_158336461.1">
    <property type="nucleotide sequence ID" value="NZ_CP033004.1"/>
</dbReference>
<dbReference type="Pfam" id="PF00929">
    <property type="entry name" value="RNase_T"/>
    <property type="match status" value="1"/>
</dbReference>
<keyword evidence="7 19" id="KW-0540">Nuclease</keyword>
<keyword evidence="9 19" id="KW-0378">Hydrolase</keyword>
<keyword evidence="8 18" id="KW-0479">Metal-binding</keyword>
<dbReference type="SUPFAM" id="SSF53098">
    <property type="entry name" value="Ribonuclease H-like"/>
    <property type="match status" value="1"/>
</dbReference>
<evidence type="ECO:0000256" key="15">
    <source>
        <dbReference type="ARBA" id="ARBA00065841"/>
    </source>
</evidence>